<dbReference type="Pfam" id="PF13279">
    <property type="entry name" value="4HBT_2"/>
    <property type="match status" value="1"/>
</dbReference>
<evidence type="ECO:0008006" key="4">
    <source>
        <dbReference type="Google" id="ProtNLM"/>
    </source>
</evidence>
<dbReference type="PANTHER" id="PTHR12475">
    <property type="match status" value="1"/>
</dbReference>
<accession>A0A319D4S8</accession>
<dbReference type="InterPro" id="IPR051490">
    <property type="entry name" value="THEM6_lcsJ_thioesterase"/>
</dbReference>
<gene>
    <name evidence="2" type="ORF">BO71DRAFT_485678</name>
</gene>
<protein>
    <recommendedName>
        <fullName evidence="4">Thioesterase/thiol ester dehydrase-isomerase</fullName>
    </recommendedName>
</protein>
<dbReference type="Gene3D" id="3.10.129.10">
    <property type="entry name" value="Hotdog Thioesterase"/>
    <property type="match status" value="1"/>
</dbReference>
<organism evidence="2 3">
    <name type="scientific">Aspergillus ellipticus CBS 707.79</name>
    <dbReference type="NCBI Taxonomy" id="1448320"/>
    <lineage>
        <taxon>Eukaryota</taxon>
        <taxon>Fungi</taxon>
        <taxon>Dikarya</taxon>
        <taxon>Ascomycota</taxon>
        <taxon>Pezizomycotina</taxon>
        <taxon>Eurotiomycetes</taxon>
        <taxon>Eurotiomycetidae</taxon>
        <taxon>Eurotiales</taxon>
        <taxon>Aspergillaceae</taxon>
        <taxon>Aspergillus</taxon>
        <taxon>Aspergillus subgen. Circumdati</taxon>
    </lineage>
</organism>
<dbReference type="AlphaFoldDB" id="A0A319D4S8"/>
<comment type="similarity">
    <text evidence="1">Belongs to the lcsJ thioesterase family.</text>
</comment>
<dbReference type="EMBL" id="KZ825924">
    <property type="protein sequence ID" value="PYH92159.1"/>
    <property type="molecule type" value="Genomic_DNA"/>
</dbReference>
<name>A0A319D4S8_9EURO</name>
<dbReference type="InterPro" id="IPR029069">
    <property type="entry name" value="HotDog_dom_sf"/>
</dbReference>
<dbReference type="VEuPathDB" id="FungiDB:BO71DRAFT_485678"/>
<evidence type="ECO:0000256" key="1">
    <source>
        <dbReference type="ARBA" id="ARBA00038476"/>
    </source>
</evidence>
<dbReference type="Proteomes" id="UP000247810">
    <property type="component" value="Unassembled WGS sequence"/>
</dbReference>
<dbReference type="SUPFAM" id="SSF54637">
    <property type="entry name" value="Thioesterase/thiol ester dehydrase-isomerase"/>
    <property type="match status" value="1"/>
</dbReference>
<keyword evidence="3" id="KW-1185">Reference proteome</keyword>
<dbReference type="OrthoDB" id="265761at2759"/>
<sequence length="240" mass="26755">MCKGHGEWVGLGLLGWAEDRLRIRLFHPILTTNPTKPPPQPPAPNSPPIFHPTITKTLSPLSECDYNLHKSNSTYFTDIDVSRATLCARLFGSRIAVLPSSSPTAIRIVLGGVQCVFRHEIRPYQGYEVWSRVVSWDEKWFYVGSWFVEGIGIGGRREGEGNGEGKDETVFAACVSRYVFKRGRVTYPPGRMLGECGLLGGLGEEIEERRKRDLEKARLTRGWDVVYEAFEGGGRVALGS</sequence>
<reference evidence="2 3" key="1">
    <citation type="submission" date="2018-02" db="EMBL/GenBank/DDBJ databases">
        <title>The genomes of Aspergillus section Nigri reveals drivers in fungal speciation.</title>
        <authorList>
            <consortium name="DOE Joint Genome Institute"/>
            <person name="Vesth T.C."/>
            <person name="Nybo J."/>
            <person name="Theobald S."/>
            <person name="Brandl J."/>
            <person name="Frisvad J.C."/>
            <person name="Nielsen K.F."/>
            <person name="Lyhne E.K."/>
            <person name="Kogle M.E."/>
            <person name="Kuo A."/>
            <person name="Riley R."/>
            <person name="Clum A."/>
            <person name="Nolan M."/>
            <person name="Lipzen A."/>
            <person name="Salamov A."/>
            <person name="Henrissat B."/>
            <person name="Wiebenga A."/>
            <person name="De vries R.P."/>
            <person name="Grigoriev I.V."/>
            <person name="Mortensen U.H."/>
            <person name="Andersen M.R."/>
            <person name="Baker S.E."/>
        </authorList>
    </citation>
    <scope>NUCLEOTIDE SEQUENCE [LARGE SCALE GENOMIC DNA]</scope>
    <source>
        <strain evidence="2 3">CBS 707.79</strain>
    </source>
</reference>
<evidence type="ECO:0000313" key="2">
    <source>
        <dbReference type="EMBL" id="PYH92159.1"/>
    </source>
</evidence>
<dbReference type="PANTHER" id="PTHR12475:SF4">
    <property type="entry name" value="PROTEIN THEM6"/>
    <property type="match status" value="1"/>
</dbReference>
<proteinExistence type="inferred from homology"/>
<evidence type="ECO:0000313" key="3">
    <source>
        <dbReference type="Proteomes" id="UP000247810"/>
    </source>
</evidence>